<keyword evidence="2" id="KW-1185">Reference proteome</keyword>
<organism evidence="1 2">
    <name type="scientific">Actinacidiphila epipremni</name>
    <dbReference type="NCBI Taxonomy" id="2053013"/>
    <lineage>
        <taxon>Bacteria</taxon>
        <taxon>Bacillati</taxon>
        <taxon>Actinomycetota</taxon>
        <taxon>Actinomycetes</taxon>
        <taxon>Kitasatosporales</taxon>
        <taxon>Streptomycetaceae</taxon>
        <taxon>Actinacidiphila</taxon>
    </lineage>
</organism>
<evidence type="ECO:0000313" key="1">
    <source>
        <dbReference type="EMBL" id="NJP42911.1"/>
    </source>
</evidence>
<sequence>MWWTVLYLAIWPMRLLCWELPKLAWRGYQAWQTRRPTASAPPPPVTPPTS</sequence>
<evidence type="ECO:0008006" key="3">
    <source>
        <dbReference type="Google" id="ProtNLM"/>
    </source>
</evidence>
<proteinExistence type="predicted"/>
<reference evidence="1 2" key="1">
    <citation type="submission" date="2020-03" db="EMBL/GenBank/DDBJ databases">
        <title>WGS of actinomycetes isolated from Thailand.</title>
        <authorList>
            <person name="Thawai C."/>
        </authorList>
    </citation>
    <scope>NUCLEOTIDE SEQUENCE [LARGE SCALE GENOMIC DNA]</scope>
    <source>
        <strain evidence="1 2">PRB2-1</strain>
    </source>
</reference>
<dbReference type="RefSeq" id="WP_167981781.1">
    <property type="nucleotide sequence ID" value="NZ_JAATEJ010000003.1"/>
</dbReference>
<evidence type="ECO:0000313" key="2">
    <source>
        <dbReference type="Proteomes" id="UP000734511"/>
    </source>
</evidence>
<name>A0ABX0ZJI3_9ACTN</name>
<accession>A0ABX0ZJI3</accession>
<dbReference type="Proteomes" id="UP000734511">
    <property type="component" value="Unassembled WGS sequence"/>
</dbReference>
<dbReference type="EMBL" id="JAATEJ010000003">
    <property type="protein sequence ID" value="NJP42911.1"/>
    <property type="molecule type" value="Genomic_DNA"/>
</dbReference>
<gene>
    <name evidence="1" type="ORF">HCN08_05730</name>
</gene>
<protein>
    <recommendedName>
        <fullName evidence="3">DUF418 domain-containing protein</fullName>
    </recommendedName>
</protein>
<comment type="caution">
    <text evidence="1">The sequence shown here is derived from an EMBL/GenBank/DDBJ whole genome shotgun (WGS) entry which is preliminary data.</text>
</comment>